<dbReference type="Gene3D" id="3.30.710.10">
    <property type="entry name" value="Potassium Channel Kv1.1, Chain A"/>
    <property type="match status" value="1"/>
</dbReference>
<feature type="domain" description="BTB" evidence="1">
    <location>
        <begin position="165"/>
        <end position="232"/>
    </location>
</feature>
<dbReference type="EMBL" id="JABXBU010002228">
    <property type="protein sequence ID" value="KAF8771039.1"/>
    <property type="molecule type" value="Genomic_DNA"/>
</dbReference>
<accession>A0A8T0EE09</accession>
<dbReference type="InterPro" id="IPR011333">
    <property type="entry name" value="SKP1/BTB/POZ_sf"/>
</dbReference>
<evidence type="ECO:0000313" key="2">
    <source>
        <dbReference type="EMBL" id="KAF8771039.1"/>
    </source>
</evidence>
<gene>
    <name evidence="2" type="ORF">HNY73_018498</name>
</gene>
<protein>
    <submittedName>
        <fullName evidence="2">Speckle-type POZ protein-like like protein</fullName>
    </submittedName>
</protein>
<dbReference type="PANTHER" id="PTHR24413">
    <property type="entry name" value="SPECKLE-TYPE POZ PROTEIN"/>
    <property type="match status" value="1"/>
</dbReference>
<proteinExistence type="predicted"/>
<keyword evidence="3" id="KW-1185">Reference proteome</keyword>
<evidence type="ECO:0000313" key="3">
    <source>
        <dbReference type="Proteomes" id="UP000807504"/>
    </source>
</evidence>
<reference evidence="2" key="2">
    <citation type="submission" date="2020-06" db="EMBL/GenBank/DDBJ databases">
        <authorList>
            <person name="Sheffer M."/>
        </authorList>
    </citation>
    <scope>NUCLEOTIDE SEQUENCE</scope>
</reference>
<dbReference type="Proteomes" id="UP000807504">
    <property type="component" value="Unassembled WGS sequence"/>
</dbReference>
<organism evidence="2 3">
    <name type="scientific">Argiope bruennichi</name>
    <name type="common">Wasp spider</name>
    <name type="synonym">Aranea bruennichi</name>
    <dbReference type="NCBI Taxonomy" id="94029"/>
    <lineage>
        <taxon>Eukaryota</taxon>
        <taxon>Metazoa</taxon>
        <taxon>Ecdysozoa</taxon>
        <taxon>Arthropoda</taxon>
        <taxon>Chelicerata</taxon>
        <taxon>Arachnida</taxon>
        <taxon>Araneae</taxon>
        <taxon>Araneomorphae</taxon>
        <taxon>Entelegynae</taxon>
        <taxon>Araneoidea</taxon>
        <taxon>Araneidae</taxon>
        <taxon>Argiope</taxon>
    </lineage>
</organism>
<comment type="caution">
    <text evidence="2">The sequence shown here is derived from an EMBL/GenBank/DDBJ whole genome shotgun (WGS) entry which is preliminary data.</text>
</comment>
<name>A0A8T0EE09_ARGBR</name>
<dbReference type="SMART" id="SM00225">
    <property type="entry name" value="BTB"/>
    <property type="match status" value="1"/>
</dbReference>
<dbReference type="PROSITE" id="PS50097">
    <property type="entry name" value="BTB"/>
    <property type="match status" value="1"/>
</dbReference>
<dbReference type="Gene3D" id="1.25.40.420">
    <property type="match status" value="1"/>
</dbReference>
<dbReference type="AlphaFoldDB" id="A0A8T0EE09"/>
<reference evidence="2" key="1">
    <citation type="journal article" date="2020" name="bioRxiv">
        <title>Chromosome-level reference genome of the European wasp spider Argiope bruennichi: a resource for studies on range expansion and evolutionary adaptation.</title>
        <authorList>
            <person name="Sheffer M.M."/>
            <person name="Hoppe A."/>
            <person name="Krehenwinkel H."/>
            <person name="Uhl G."/>
            <person name="Kuss A.W."/>
            <person name="Jensen L."/>
            <person name="Jensen C."/>
            <person name="Gillespie R.G."/>
            <person name="Hoff K.J."/>
            <person name="Prost S."/>
        </authorList>
    </citation>
    <scope>NUCLEOTIDE SEQUENCE</scope>
</reference>
<dbReference type="InterPro" id="IPR000210">
    <property type="entry name" value="BTB/POZ_dom"/>
</dbReference>
<dbReference type="SUPFAM" id="SSF54695">
    <property type="entry name" value="POZ domain"/>
    <property type="match status" value="1"/>
</dbReference>
<dbReference type="Pfam" id="PF00651">
    <property type="entry name" value="BTB"/>
    <property type="match status" value="1"/>
</dbReference>
<sequence length="329" mass="38589">MEKFSSLVSDEKRALSIKSFSTEEQLFTLSLSLAGDLCCKERLWIEVTPNKKDDIKFCKCKLFLLDARGTKRECGRNEILFCKNVSQEWKFPLNFTKGYMMMKTNEFLSNDTLTLKCEFSFSTDIEYEAIEDSEFGDISVHKNQFRKIPSALEDMICLYKEGILCDLKLRTETETFNVHKTVLCARSSVFKSMFTTDMREKTTDCVTIEDLDAETVRLMLMFLYSDRLEDMNLEQAKSLYFAADKYNIVALKYKCSDFLKSNLQPPKSCDLLLLSDMHQDEELKKYVQEFIINNHEEILQTDQWMNLEKTNPELTIQIFRALYQRNLKN</sequence>
<dbReference type="CDD" id="cd18186">
    <property type="entry name" value="BTB_POZ_ZBTB_KLHL-like"/>
    <property type="match status" value="1"/>
</dbReference>
<evidence type="ECO:0000259" key="1">
    <source>
        <dbReference type="PROSITE" id="PS50097"/>
    </source>
</evidence>